<dbReference type="Proteomes" id="UP000494108">
    <property type="component" value="Unassembled WGS sequence"/>
</dbReference>
<dbReference type="SMART" id="SM01236">
    <property type="entry name" value="Haem_oxygenase_2"/>
    <property type="match status" value="1"/>
</dbReference>
<evidence type="ECO:0000313" key="1">
    <source>
        <dbReference type="EMBL" id="CAB3647969.1"/>
    </source>
</evidence>
<dbReference type="Pfam" id="PF14518">
    <property type="entry name" value="Haem_oxygenas_2"/>
    <property type="match status" value="1"/>
</dbReference>
<sequence>MQAVTQKRLYQSNRARLLTPGYHAPEVDAFERQWIAHRLAALGTVPLPSSLPALRSALAQQVHDEQQAPNESATYVADQIRRDEFCILVQEFAIDGLTEAQVFYFVLPRLPLEAQMPLLRIMIDEFGSGNIKRAHTSLYLDLLRELDMPTSLDFYPDEVGTASFEFVNLFYWLTLRADSVSYFAGALTYLETAIPSFFDCYAQACRRLGIRAHAYYTEHQHIDAFHAVEGQRLLSAMNATGTLDAAKAFQGALLASHITDKAFKDAVLKARLSHARLAPVAVGVE</sequence>
<evidence type="ECO:0008006" key="3">
    <source>
        <dbReference type="Google" id="ProtNLM"/>
    </source>
</evidence>
<evidence type="ECO:0000313" key="2">
    <source>
        <dbReference type="Proteomes" id="UP000494108"/>
    </source>
</evidence>
<name>A0A6S6ZH52_9BURK</name>
<keyword evidence="2" id="KW-1185">Reference proteome</keyword>
<dbReference type="SUPFAM" id="SSF48613">
    <property type="entry name" value="Heme oxygenase-like"/>
    <property type="match status" value="1"/>
</dbReference>
<organism evidence="1 2">
    <name type="scientific">Achromobacter pestifer</name>
    <dbReference type="NCBI Taxonomy" id="1353889"/>
    <lineage>
        <taxon>Bacteria</taxon>
        <taxon>Pseudomonadati</taxon>
        <taxon>Pseudomonadota</taxon>
        <taxon>Betaproteobacteria</taxon>
        <taxon>Burkholderiales</taxon>
        <taxon>Alcaligenaceae</taxon>
        <taxon>Achromobacter</taxon>
    </lineage>
</organism>
<accession>A0A6S6ZH52</accession>
<dbReference type="InterPro" id="IPR016084">
    <property type="entry name" value="Haem_Oase-like_multi-hlx"/>
</dbReference>
<dbReference type="EMBL" id="CADIJX010000003">
    <property type="protein sequence ID" value="CAB3647969.1"/>
    <property type="molecule type" value="Genomic_DNA"/>
</dbReference>
<dbReference type="Gene3D" id="1.20.910.10">
    <property type="entry name" value="Heme oxygenase-like"/>
    <property type="match status" value="1"/>
</dbReference>
<reference evidence="1 2" key="1">
    <citation type="submission" date="2020-04" db="EMBL/GenBank/DDBJ databases">
        <authorList>
            <person name="De Canck E."/>
        </authorList>
    </citation>
    <scope>NUCLEOTIDE SEQUENCE [LARGE SCALE GENOMIC DNA]</scope>
    <source>
        <strain evidence="1 2">LMG 3431</strain>
    </source>
</reference>
<dbReference type="AlphaFoldDB" id="A0A6S6ZH52"/>
<protein>
    <recommendedName>
        <fullName evidence="3">Iron-containing redox enzyme family protein</fullName>
    </recommendedName>
</protein>
<dbReference type="RefSeq" id="WP_175174920.1">
    <property type="nucleotide sequence ID" value="NZ_CADIJX010000003.1"/>
</dbReference>
<gene>
    <name evidence="1" type="ORF">LMG3431_02616</name>
</gene>
<proteinExistence type="predicted"/>